<dbReference type="AlphaFoldDB" id="A0AAV3ZVX7"/>
<evidence type="ECO:0000313" key="2">
    <source>
        <dbReference type="Proteomes" id="UP000735302"/>
    </source>
</evidence>
<gene>
    <name evidence="1" type="ORF">PoB_002529000</name>
</gene>
<dbReference type="EMBL" id="BLXT01002861">
    <property type="protein sequence ID" value="GFN98784.1"/>
    <property type="molecule type" value="Genomic_DNA"/>
</dbReference>
<organism evidence="1 2">
    <name type="scientific">Plakobranchus ocellatus</name>
    <dbReference type="NCBI Taxonomy" id="259542"/>
    <lineage>
        <taxon>Eukaryota</taxon>
        <taxon>Metazoa</taxon>
        <taxon>Spiralia</taxon>
        <taxon>Lophotrochozoa</taxon>
        <taxon>Mollusca</taxon>
        <taxon>Gastropoda</taxon>
        <taxon>Heterobranchia</taxon>
        <taxon>Euthyneura</taxon>
        <taxon>Panpulmonata</taxon>
        <taxon>Sacoglossa</taxon>
        <taxon>Placobranchoidea</taxon>
        <taxon>Plakobranchidae</taxon>
        <taxon>Plakobranchus</taxon>
    </lineage>
</organism>
<comment type="caution">
    <text evidence="1">The sequence shown here is derived from an EMBL/GenBank/DDBJ whole genome shotgun (WGS) entry which is preliminary data.</text>
</comment>
<evidence type="ECO:0000313" key="1">
    <source>
        <dbReference type="EMBL" id="GFN98784.1"/>
    </source>
</evidence>
<proteinExistence type="predicted"/>
<keyword evidence="2" id="KW-1185">Reference proteome</keyword>
<protein>
    <submittedName>
        <fullName evidence="1">Uncharacterized protein</fullName>
    </submittedName>
</protein>
<accession>A0AAV3ZVX7</accession>
<reference evidence="1 2" key="1">
    <citation type="journal article" date="2021" name="Elife">
        <title>Chloroplast acquisition without the gene transfer in kleptoplastic sea slugs, Plakobranchus ocellatus.</title>
        <authorList>
            <person name="Maeda T."/>
            <person name="Takahashi S."/>
            <person name="Yoshida T."/>
            <person name="Shimamura S."/>
            <person name="Takaki Y."/>
            <person name="Nagai Y."/>
            <person name="Toyoda A."/>
            <person name="Suzuki Y."/>
            <person name="Arimoto A."/>
            <person name="Ishii H."/>
            <person name="Satoh N."/>
            <person name="Nishiyama T."/>
            <person name="Hasebe M."/>
            <person name="Maruyama T."/>
            <person name="Minagawa J."/>
            <person name="Obokata J."/>
            <person name="Shigenobu S."/>
        </authorList>
    </citation>
    <scope>NUCLEOTIDE SEQUENCE [LARGE SCALE GENOMIC DNA]</scope>
</reference>
<name>A0AAV3ZVX7_9GAST</name>
<sequence>MSVLLYSVMSVHLLLYDECLFLKQSPIGEVITMVLIRTAGRVFCPTVILKPSPVVLGIRILRLFAIAFLAAFTFARRPSYPLSAGWTQGSNEKLTWPGLGFELLTSYLLADCPTR</sequence>
<dbReference type="Proteomes" id="UP000735302">
    <property type="component" value="Unassembled WGS sequence"/>
</dbReference>